<comment type="caution">
    <text evidence="3">The sequence shown here is derived from an EMBL/GenBank/DDBJ whole genome shotgun (WGS) entry which is preliminary data.</text>
</comment>
<keyword evidence="3" id="KW-0645">Protease</keyword>
<keyword evidence="3" id="KW-0482">Metalloprotease</keyword>
<feature type="domain" description="CAAX prenyl protease 2/Lysostaphin resistance protein A-like" evidence="2">
    <location>
        <begin position="142"/>
        <end position="235"/>
    </location>
</feature>
<keyword evidence="3" id="KW-0378">Hydrolase</keyword>
<dbReference type="RefSeq" id="WP_103158981.1">
    <property type="nucleotide sequence ID" value="NZ_BMDK01000002.1"/>
</dbReference>
<evidence type="ECO:0000313" key="3">
    <source>
        <dbReference type="EMBL" id="PTG13205.1"/>
    </source>
</evidence>
<dbReference type="GO" id="GO:0008237">
    <property type="term" value="F:metallopeptidase activity"/>
    <property type="evidence" value="ECO:0007669"/>
    <property type="project" value="UniProtKB-KW"/>
</dbReference>
<evidence type="ECO:0000259" key="2">
    <source>
        <dbReference type="Pfam" id="PF02517"/>
    </source>
</evidence>
<feature type="transmembrane region" description="Helical" evidence="1">
    <location>
        <begin position="94"/>
        <end position="114"/>
    </location>
</feature>
<keyword evidence="1" id="KW-1133">Transmembrane helix</keyword>
<accession>A0AAE5T1I9</accession>
<dbReference type="GO" id="GO:0080120">
    <property type="term" value="P:CAAX-box protein maturation"/>
    <property type="evidence" value="ECO:0007669"/>
    <property type="project" value="UniProtKB-ARBA"/>
</dbReference>
<gene>
    <name evidence="3" type="ORF">BU653_07970</name>
</gene>
<evidence type="ECO:0000256" key="1">
    <source>
        <dbReference type="SAM" id="Phobius"/>
    </source>
</evidence>
<dbReference type="PANTHER" id="PTHR36435">
    <property type="entry name" value="SLR1288 PROTEIN"/>
    <property type="match status" value="1"/>
</dbReference>
<dbReference type="InterPro" id="IPR052710">
    <property type="entry name" value="CAAX_protease"/>
</dbReference>
<feature type="transmembrane region" description="Helical" evidence="1">
    <location>
        <begin position="49"/>
        <end position="74"/>
    </location>
</feature>
<feature type="transmembrane region" description="Helical" evidence="1">
    <location>
        <begin position="198"/>
        <end position="215"/>
    </location>
</feature>
<feature type="transmembrane region" description="Helical" evidence="1">
    <location>
        <begin position="174"/>
        <end position="192"/>
    </location>
</feature>
<keyword evidence="1" id="KW-0472">Membrane</keyword>
<protein>
    <submittedName>
        <fullName evidence="3">CPBP family intramembrane metalloprotease</fullName>
    </submittedName>
</protein>
<dbReference type="PANTHER" id="PTHR36435:SF1">
    <property type="entry name" value="CAAX AMINO TERMINAL PROTEASE FAMILY PROTEIN"/>
    <property type="match status" value="1"/>
</dbReference>
<dbReference type="Pfam" id="PF02517">
    <property type="entry name" value="Rce1-like"/>
    <property type="match status" value="1"/>
</dbReference>
<proteinExistence type="predicted"/>
<dbReference type="Proteomes" id="UP000242704">
    <property type="component" value="Unassembled WGS sequence"/>
</dbReference>
<dbReference type="InterPro" id="IPR003675">
    <property type="entry name" value="Rce1/LyrA-like_dom"/>
</dbReference>
<feature type="transmembrane region" description="Helical" evidence="1">
    <location>
        <begin position="14"/>
        <end position="37"/>
    </location>
</feature>
<organism evidence="3 4">
    <name type="scientific">Staphylococcus chromogenes</name>
    <name type="common">Staphylococcus hyicus subsp. chromogenes</name>
    <dbReference type="NCBI Taxonomy" id="46126"/>
    <lineage>
        <taxon>Bacteria</taxon>
        <taxon>Bacillati</taxon>
        <taxon>Bacillota</taxon>
        <taxon>Bacilli</taxon>
        <taxon>Bacillales</taxon>
        <taxon>Staphylococcaceae</taxon>
        <taxon>Staphylococcus</taxon>
    </lineage>
</organism>
<reference evidence="3 4" key="1">
    <citation type="journal article" date="2016" name="Front. Microbiol.">
        <title>Comprehensive Phylogenetic Analysis of Bovine Non-aureus Staphylococci Species Based on Whole-Genome Sequencing.</title>
        <authorList>
            <person name="Naushad S."/>
            <person name="Barkema H.W."/>
            <person name="Luby C."/>
            <person name="Condas L.A."/>
            <person name="Nobrega D.B."/>
            <person name="Carson D.A."/>
            <person name="De Buck J."/>
        </authorList>
    </citation>
    <scope>NUCLEOTIDE SEQUENCE [LARGE SCALE GENOMIC DNA]</scope>
    <source>
        <strain evidence="3 4">SNUC 505</strain>
    </source>
</reference>
<feature type="transmembrane region" description="Helical" evidence="1">
    <location>
        <begin position="143"/>
        <end position="162"/>
    </location>
</feature>
<name>A0AAE5T1I9_STACR</name>
<dbReference type="AlphaFoldDB" id="A0AAE5T1I9"/>
<feature type="transmembrane region" description="Helical" evidence="1">
    <location>
        <begin position="222"/>
        <end position="242"/>
    </location>
</feature>
<keyword evidence="1" id="KW-0812">Transmembrane</keyword>
<dbReference type="EMBL" id="PZBZ01000039">
    <property type="protein sequence ID" value="PTG13205.1"/>
    <property type="molecule type" value="Genomic_DNA"/>
</dbReference>
<dbReference type="GO" id="GO:0004175">
    <property type="term" value="F:endopeptidase activity"/>
    <property type="evidence" value="ECO:0007669"/>
    <property type="project" value="UniProtKB-ARBA"/>
</dbReference>
<evidence type="ECO:0000313" key="4">
    <source>
        <dbReference type="Proteomes" id="UP000242704"/>
    </source>
</evidence>
<sequence>MKGYRWRDIRWRNLWLLPILIVSFIVFMIIVMINAAIFEEILLQPHTSLINYEAIGLLTQLLAYVAVIFAFFLINLDLFKSWMKQWWQGVKRMWLWIIAIYLVTVGVMYLFSMVKEFFPTIFTSDTTQNEQIIEQLLSIPQLLPFNFLLIVIAGPIVEEIFFRHILIGELGKKLNFIVMSVISVLLFSAIHLVDFTNWTEIFDYLIIAIPLVFLYMKSGRNLGVAIAFHMLNNFVSFCISMIP</sequence>